<feature type="compositionally biased region" description="Polar residues" evidence="1">
    <location>
        <begin position="44"/>
        <end position="58"/>
    </location>
</feature>
<comment type="caution">
    <text evidence="2">The sequence shown here is derived from an EMBL/GenBank/DDBJ whole genome shotgun (WGS) entry which is preliminary data.</text>
</comment>
<accession>A0A1Y2BJV0</accession>
<feature type="region of interest" description="Disordered" evidence="1">
    <location>
        <begin position="1"/>
        <end position="141"/>
    </location>
</feature>
<evidence type="ECO:0000256" key="1">
    <source>
        <dbReference type="SAM" id="MobiDB-lite"/>
    </source>
</evidence>
<feature type="compositionally biased region" description="Gly residues" evidence="1">
    <location>
        <begin position="84"/>
        <end position="94"/>
    </location>
</feature>
<gene>
    <name evidence="2" type="ORF">BCR39DRAFT_516316</name>
</gene>
<evidence type="ECO:0000313" key="3">
    <source>
        <dbReference type="Proteomes" id="UP000193986"/>
    </source>
</evidence>
<protein>
    <submittedName>
        <fullName evidence="2">Uncharacterized protein</fullName>
    </submittedName>
</protein>
<sequence length="141" mass="13863">MSSTTTPQAVDIRSKATSPPLDPSKLNQQPAPLPIPIPSSSESDVTSTPLRSTPSDGDSASAYLDTGVPVEPASHPTVAETGVPTGGDGTGPGPKTGQLQRNTSGPKSGGNIIRLGSLGGDGLDAKPPPAEGENGGGTKAS</sequence>
<reference evidence="2 3" key="1">
    <citation type="submission" date="2016-07" db="EMBL/GenBank/DDBJ databases">
        <title>Pervasive Adenine N6-methylation of Active Genes in Fungi.</title>
        <authorList>
            <consortium name="DOE Joint Genome Institute"/>
            <person name="Mondo S.J."/>
            <person name="Dannebaum R.O."/>
            <person name="Kuo R.C."/>
            <person name="Labutti K."/>
            <person name="Haridas S."/>
            <person name="Kuo A."/>
            <person name="Salamov A."/>
            <person name="Ahrendt S.R."/>
            <person name="Lipzen A."/>
            <person name="Sullivan W."/>
            <person name="Andreopoulos W.B."/>
            <person name="Clum A."/>
            <person name="Lindquist E."/>
            <person name="Daum C."/>
            <person name="Ramamoorthy G.K."/>
            <person name="Gryganskyi A."/>
            <person name="Culley D."/>
            <person name="Magnuson J.K."/>
            <person name="James T.Y."/>
            <person name="O'Malley M.A."/>
            <person name="Stajich J.E."/>
            <person name="Spatafora J.W."/>
            <person name="Visel A."/>
            <person name="Grigoriev I.V."/>
        </authorList>
    </citation>
    <scope>NUCLEOTIDE SEQUENCE [LARGE SCALE GENOMIC DNA]</scope>
    <source>
        <strain evidence="2 3">68-887.2</strain>
    </source>
</reference>
<dbReference type="OrthoDB" id="2563344at2759"/>
<evidence type="ECO:0000313" key="2">
    <source>
        <dbReference type="EMBL" id="ORY35044.1"/>
    </source>
</evidence>
<dbReference type="InParanoid" id="A0A1Y2BJV0"/>
<proteinExistence type="predicted"/>
<name>A0A1Y2BJV0_9TREE</name>
<dbReference type="AlphaFoldDB" id="A0A1Y2BJV0"/>
<dbReference type="STRING" id="71784.A0A1Y2BJV0"/>
<dbReference type="EMBL" id="MCFC01000002">
    <property type="protein sequence ID" value="ORY35044.1"/>
    <property type="molecule type" value="Genomic_DNA"/>
</dbReference>
<dbReference type="Proteomes" id="UP000193986">
    <property type="component" value="Unassembled WGS sequence"/>
</dbReference>
<keyword evidence="3" id="KW-1185">Reference proteome</keyword>
<organism evidence="2 3">
    <name type="scientific">Naematelia encephala</name>
    <dbReference type="NCBI Taxonomy" id="71784"/>
    <lineage>
        <taxon>Eukaryota</taxon>
        <taxon>Fungi</taxon>
        <taxon>Dikarya</taxon>
        <taxon>Basidiomycota</taxon>
        <taxon>Agaricomycotina</taxon>
        <taxon>Tremellomycetes</taxon>
        <taxon>Tremellales</taxon>
        <taxon>Naemateliaceae</taxon>
        <taxon>Naematelia</taxon>
    </lineage>
</organism>